<dbReference type="GO" id="GO:0006974">
    <property type="term" value="P:DNA damage response"/>
    <property type="evidence" value="ECO:0007669"/>
    <property type="project" value="TreeGrafter"/>
</dbReference>
<feature type="region of interest" description="Disordered" evidence="3">
    <location>
        <begin position="1"/>
        <end position="30"/>
    </location>
</feature>
<protein>
    <submittedName>
        <fullName evidence="5">Platinum sensitivity protein</fullName>
    </submittedName>
</protein>
<dbReference type="AlphaFoldDB" id="A0A9P6F131"/>
<dbReference type="Pfam" id="PF04802">
    <property type="entry name" value="PP4R3"/>
    <property type="match status" value="1"/>
</dbReference>
<evidence type="ECO:0000256" key="3">
    <source>
        <dbReference type="SAM" id="MobiDB-lite"/>
    </source>
</evidence>
<dbReference type="PANTHER" id="PTHR23318">
    <property type="entry name" value="ATP SYNTHASE GAMMA-RELATED"/>
    <property type="match status" value="1"/>
</dbReference>
<keyword evidence="2" id="KW-0539">Nucleus</keyword>
<feature type="compositionally biased region" description="Basic and acidic residues" evidence="3">
    <location>
        <begin position="767"/>
        <end position="777"/>
    </location>
</feature>
<dbReference type="GO" id="GO:0072542">
    <property type="term" value="F:protein phosphatase activator activity"/>
    <property type="evidence" value="ECO:0007669"/>
    <property type="project" value="TreeGrafter"/>
</dbReference>
<feature type="compositionally biased region" description="Polar residues" evidence="3">
    <location>
        <begin position="791"/>
        <end position="802"/>
    </location>
</feature>
<feature type="region of interest" description="Disordered" evidence="3">
    <location>
        <begin position="628"/>
        <end position="650"/>
    </location>
</feature>
<evidence type="ECO:0000256" key="1">
    <source>
        <dbReference type="ARBA" id="ARBA00004123"/>
    </source>
</evidence>
<proteinExistence type="predicted"/>
<feature type="region of interest" description="Disordered" evidence="3">
    <location>
        <begin position="735"/>
        <end position="914"/>
    </location>
</feature>
<dbReference type="InterPro" id="IPR006887">
    <property type="entry name" value="P4R3-like_central_dom"/>
</dbReference>
<evidence type="ECO:0000313" key="5">
    <source>
        <dbReference type="EMBL" id="KAF9540510.1"/>
    </source>
</evidence>
<dbReference type="InterPro" id="IPR051137">
    <property type="entry name" value="PP4R3-like"/>
</dbReference>
<feature type="compositionally biased region" description="Basic and acidic residues" evidence="3">
    <location>
        <begin position="7"/>
        <end position="21"/>
    </location>
</feature>
<comment type="caution">
    <text evidence="5">The sequence shown here is derived from an EMBL/GenBank/DDBJ whole genome shotgun (WGS) entry which is preliminary data.</text>
</comment>
<accession>A0A9P6F131</accession>
<dbReference type="Proteomes" id="UP000723463">
    <property type="component" value="Unassembled WGS sequence"/>
</dbReference>
<evidence type="ECO:0000259" key="4">
    <source>
        <dbReference type="Pfam" id="PF04802"/>
    </source>
</evidence>
<dbReference type="GO" id="GO:0030289">
    <property type="term" value="C:protein phosphatase 4 complex"/>
    <property type="evidence" value="ECO:0007669"/>
    <property type="project" value="TreeGrafter"/>
</dbReference>
<dbReference type="EMBL" id="JAAAXW010000198">
    <property type="protein sequence ID" value="KAF9540510.1"/>
    <property type="molecule type" value="Genomic_DNA"/>
</dbReference>
<comment type="subcellular location">
    <subcellularLocation>
        <location evidence="1">Nucleus</location>
    </subcellularLocation>
</comment>
<sequence length="914" mass="100839">MRVHASSTDDDRVLDSIKPEADNSVPSMLEDHNERGLKLQEPDGYSDVRNAINDFPQEYYVNGVFSLPADEPGTFSSLPSPSTTNLKEIESILQAMGTDEEDHLSDSIVSECYIDKMVSVLKTCEDADLLSSLQTLRAILVHLIQLGDPSIVDEVIKDETFEGCIGILEYEPDLLDEKSQYRLIYSQRANFKEVVPFNDVRVVPWIHQVFRLQFIKDVALIRHLEEGPKSLLEFFINRRTVKIIQNLLADRPFLKELFDLLKDTSASLYRRQDVVLFMHQFCSMAKKTGAGGIYRRLFQQGLFSLFEFAFASDCVRVKQAGTDILLMALEDSSGSIRTHIVEQARGKSNKAFFDGVINQFLTENDANLMSQLTEIIRVLVDIDPESADDNGLGMLVGASFSVVNSSRLDPDADQFLDLFYTQNCSTLVAPILQLTRTSTSLDRPSSARCANICMLMSFLIRQHPTRTKVLLSSSRLMEKICILLRNKEKHLRLMAIKFFRTCLGLEDDYFNRILIKNKVIHGVISVLQDTNGKNDLLNSVCLEFFSFIRDKNNRMLVSHCATVHKSALEEINYTPIFKTLLALHESDSNSSGSSSSGGDAMPGSSLKTLWGSQSRLFPGMRLPLFPGSVNDDKADSGEGTFLSDPAAPRLLQDPETHDAEITNATVVEETSSSTAKPAQSGEVSPASSLSSSLLSPLPSVELWSEIAFLKAGESRDGGGRQSMEANSEATRLKSELAIGSNDSGAAETAIVTKRKREDEDDPGLDDADTRAQPRVKLDAVFLKAGEGRDGSGTQSTEVNSEATRLRSELAIGLNDSAAAETGLVTKRKREDGDDPDFSDADTRAQPRLRLDAVVPETTEQPLAEDQDHGSPVDRSSNLDGQSDRADSNSVTAPSDLSNVLNRDNNIMDGQSNDN</sequence>
<feature type="domain" description="Serine/threonine-protein phosphatase 4 regulatory subunit 3-like central" evidence="4">
    <location>
        <begin position="89"/>
        <end position="584"/>
    </location>
</feature>
<keyword evidence="6" id="KW-1185">Reference proteome</keyword>
<dbReference type="InterPro" id="IPR016024">
    <property type="entry name" value="ARM-type_fold"/>
</dbReference>
<dbReference type="SUPFAM" id="SSF48371">
    <property type="entry name" value="ARM repeat"/>
    <property type="match status" value="1"/>
</dbReference>
<dbReference type="GO" id="GO:0005654">
    <property type="term" value="C:nucleoplasm"/>
    <property type="evidence" value="ECO:0007669"/>
    <property type="project" value="TreeGrafter"/>
</dbReference>
<feature type="compositionally biased region" description="Basic and acidic residues" evidence="3">
    <location>
        <begin position="840"/>
        <end position="850"/>
    </location>
</feature>
<gene>
    <name evidence="5" type="primary">PSY2_2</name>
    <name evidence="5" type="ORF">EC957_004036</name>
</gene>
<feature type="compositionally biased region" description="Polar residues" evidence="3">
    <location>
        <begin position="887"/>
        <end position="914"/>
    </location>
</feature>
<reference evidence="5" key="1">
    <citation type="journal article" date="2020" name="Fungal Divers.">
        <title>Resolving the Mortierellaceae phylogeny through synthesis of multi-gene phylogenetics and phylogenomics.</title>
        <authorList>
            <person name="Vandepol N."/>
            <person name="Liber J."/>
            <person name="Desiro A."/>
            <person name="Na H."/>
            <person name="Kennedy M."/>
            <person name="Barry K."/>
            <person name="Grigoriev I.V."/>
            <person name="Miller A.N."/>
            <person name="O'Donnell K."/>
            <person name="Stajich J.E."/>
            <person name="Bonito G."/>
        </authorList>
    </citation>
    <scope>NUCLEOTIDE SEQUENCE</scope>
    <source>
        <strain evidence="5">NRRL 2591</strain>
    </source>
</reference>
<dbReference type="PANTHER" id="PTHR23318:SF0">
    <property type="entry name" value="SERINE_THREONINE-PROTEIN PHOSPHATASE 4 REGULATORY SUBUNIT 3"/>
    <property type="match status" value="1"/>
</dbReference>
<organism evidence="5 6">
    <name type="scientific">Mortierella hygrophila</name>
    <dbReference type="NCBI Taxonomy" id="979708"/>
    <lineage>
        <taxon>Eukaryota</taxon>
        <taxon>Fungi</taxon>
        <taxon>Fungi incertae sedis</taxon>
        <taxon>Mucoromycota</taxon>
        <taxon>Mortierellomycotina</taxon>
        <taxon>Mortierellomycetes</taxon>
        <taxon>Mortierellales</taxon>
        <taxon>Mortierellaceae</taxon>
        <taxon>Mortierella</taxon>
    </lineage>
</organism>
<feature type="compositionally biased region" description="Polar residues" evidence="3">
    <location>
        <begin position="667"/>
        <end position="677"/>
    </location>
</feature>
<evidence type="ECO:0000256" key="2">
    <source>
        <dbReference type="ARBA" id="ARBA00023242"/>
    </source>
</evidence>
<evidence type="ECO:0000313" key="6">
    <source>
        <dbReference type="Proteomes" id="UP000723463"/>
    </source>
</evidence>
<name>A0A9P6F131_9FUNG</name>
<feature type="region of interest" description="Disordered" evidence="3">
    <location>
        <begin position="667"/>
        <end position="691"/>
    </location>
</feature>